<comment type="caution">
    <text evidence="2">The sequence shown here is derived from an EMBL/GenBank/DDBJ whole genome shotgun (WGS) entry which is preliminary data.</text>
</comment>
<organism evidence="2 3">
    <name type="scientific">Aliivibrio fischeri</name>
    <name type="common">Vibrio fischeri</name>
    <dbReference type="NCBI Taxonomy" id="668"/>
    <lineage>
        <taxon>Bacteria</taxon>
        <taxon>Pseudomonadati</taxon>
        <taxon>Pseudomonadota</taxon>
        <taxon>Gammaproteobacteria</taxon>
        <taxon>Vibrionales</taxon>
        <taxon>Vibrionaceae</taxon>
        <taxon>Aliivibrio</taxon>
    </lineage>
</organism>
<dbReference type="InterPro" id="IPR054335">
    <property type="entry name" value="DuOB_dom"/>
</dbReference>
<evidence type="ECO:0000313" key="3">
    <source>
        <dbReference type="Proteomes" id="UP000448038"/>
    </source>
</evidence>
<name>A0A844P8D5_ALIFS</name>
<dbReference type="Pfam" id="PF22557">
    <property type="entry name" value="DuOB"/>
    <property type="match status" value="1"/>
</dbReference>
<protein>
    <recommendedName>
        <fullName evidence="1">Dual OB-containing domain-containing protein</fullName>
    </recommendedName>
</protein>
<accession>A0A844P8D5</accession>
<gene>
    <name evidence="2" type="ORF">GNP88_20645</name>
</gene>
<evidence type="ECO:0000313" key="2">
    <source>
        <dbReference type="EMBL" id="MUK51498.1"/>
    </source>
</evidence>
<sequence>MILKNVVVLANSVKHQQHCVAGKCVSTKMWVRPVSNAEGAELSTLQAKYQNPHGEFLVKPKQKIRMNFRSAVPLLHQPENFLISGNKWIQNYFITDDELENYLDEPENLWGTEDRVNYDCINSERIVISQSLYLVSVDDLRLYKNDTRRSASFTYNEIEYDLAVTDPKFDGIYQEHEKGTGIICVSLGEVFQGFCYKLVATIF</sequence>
<evidence type="ECO:0000259" key="1">
    <source>
        <dbReference type="Pfam" id="PF22557"/>
    </source>
</evidence>
<dbReference type="RefSeq" id="WP_155656793.1">
    <property type="nucleotide sequence ID" value="NZ_WOBN01000064.1"/>
</dbReference>
<dbReference type="EMBL" id="WOBN01000064">
    <property type="protein sequence ID" value="MUK51498.1"/>
    <property type="molecule type" value="Genomic_DNA"/>
</dbReference>
<dbReference type="AlphaFoldDB" id="A0A844P8D5"/>
<reference evidence="2 3" key="1">
    <citation type="submission" date="2019-11" db="EMBL/GenBank/DDBJ databases">
        <title>Using colonization assays and comparative genomics to discover symbiosis behaviors and factors in Vibrio fischeri.</title>
        <authorList>
            <person name="Bongrand C."/>
            <person name="Moriano-Gutierrez S."/>
            <person name="Arevalo P."/>
            <person name="Mcfall-Ngai M."/>
            <person name="Visick K."/>
            <person name="Polz M.F."/>
            <person name="Ruby E.G."/>
        </authorList>
    </citation>
    <scope>NUCLEOTIDE SEQUENCE [LARGE SCALE GENOMIC DNA]</scope>
    <source>
        <strain evidence="3">emors.4.1</strain>
    </source>
</reference>
<proteinExistence type="predicted"/>
<feature type="domain" description="Dual OB-containing" evidence="1">
    <location>
        <begin position="4"/>
        <end position="202"/>
    </location>
</feature>
<dbReference type="Proteomes" id="UP000448038">
    <property type="component" value="Unassembled WGS sequence"/>
</dbReference>